<feature type="compositionally biased region" description="Basic and acidic residues" evidence="1">
    <location>
        <begin position="50"/>
        <end position="65"/>
    </location>
</feature>
<dbReference type="Gramene" id="KOM41718">
    <property type="protein sequence ID" value="KOM41718"/>
    <property type="gene ID" value="LR48_Vigan04g191600"/>
</dbReference>
<protein>
    <submittedName>
        <fullName evidence="2">Uncharacterized protein</fullName>
    </submittedName>
</protein>
<feature type="compositionally biased region" description="Polar residues" evidence="1">
    <location>
        <begin position="245"/>
        <end position="254"/>
    </location>
</feature>
<gene>
    <name evidence="2" type="ORF">LR48_Vigan04g191600</name>
</gene>
<evidence type="ECO:0000313" key="3">
    <source>
        <dbReference type="Proteomes" id="UP000053144"/>
    </source>
</evidence>
<name>A0A0L9UG44_PHAAN</name>
<feature type="compositionally biased region" description="Low complexity" evidence="1">
    <location>
        <begin position="38"/>
        <end position="48"/>
    </location>
</feature>
<organism evidence="2 3">
    <name type="scientific">Phaseolus angularis</name>
    <name type="common">Azuki bean</name>
    <name type="synonym">Vigna angularis</name>
    <dbReference type="NCBI Taxonomy" id="3914"/>
    <lineage>
        <taxon>Eukaryota</taxon>
        <taxon>Viridiplantae</taxon>
        <taxon>Streptophyta</taxon>
        <taxon>Embryophyta</taxon>
        <taxon>Tracheophyta</taxon>
        <taxon>Spermatophyta</taxon>
        <taxon>Magnoliopsida</taxon>
        <taxon>eudicotyledons</taxon>
        <taxon>Gunneridae</taxon>
        <taxon>Pentapetalae</taxon>
        <taxon>rosids</taxon>
        <taxon>fabids</taxon>
        <taxon>Fabales</taxon>
        <taxon>Fabaceae</taxon>
        <taxon>Papilionoideae</taxon>
        <taxon>50 kb inversion clade</taxon>
        <taxon>NPAAA clade</taxon>
        <taxon>indigoferoid/millettioid clade</taxon>
        <taxon>Phaseoleae</taxon>
        <taxon>Vigna</taxon>
    </lineage>
</organism>
<feature type="region of interest" description="Disordered" evidence="1">
    <location>
        <begin position="226"/>
        <end position="254"/>
    </location>
</feature>
<dbReference type="PANTHER" id="PTHR37701">
    <property type="entry name" value="METHYL-CPG-BINDING DOMAIN-CONTAINING PROTEIN 8"/>
    <property type="match status" value="1"/>
</dbReference>
<dbReference type="PANTHER" id="PTHR37701:SF14">
    <property type="entry name" value="METHYL-CPG-BINDING DOMAIN PROTEIN"/>
    <property type="match status" value="1"/>
</dbReference>
<accession>A0A0L9UG44</accession>
<dbReference type="EMBL" id="CM003374">
    <property type="protein sequence ID" value="KOM41718.1"/>
    <property type="molecule type" value="Genomic_DNA"/>
</dbReference>
<feature type="region of interest" description="Disordered" evidence="1">
    <location>
        <begin position="29"/>
        <end position="77"/>
    </location>
</feature>
<dbReference type="AlphaFoldDB" id="A0A0L9UG44"/>
<dbReference type="Proteomes" id="UP000053144">
    <property type="component" value="Chromosome 4"/>
</dbReference>
<sequence>MVERPYIKELHNTTHLKEILTERFTKLIPNGQSNQKGSASSSSSSPSAYIHKDDHCNDKDGRTKQDNTGLKLSSPKYDSFYPQRSTTLRTKIKQQTKIVQNNTRNIMQPELGLHVHKNEQLGTRNLPVSEPEIVRFKLKLGTSGVLLRDLNGDRKRGRRPCRGVLDAFLMRFICNHGAPAQHVPMSTLEAEAEPSSNHIHSLPLVDLRLLSQPELYTLSLSGATHRHQRASDNDPVIPKIDRSNFNESAGSRKQTFSKLRLNKRKQNSAALASSSYHIPEPVDRENSQIISLLQQLFGVEPLRNELRPNSGDAADRQLFPVHVEFKQPPPLPVAFQNVPIDVIDASNRKRKRGRPRKNENLVTVFEEETKKVNEEGSTVVRVNERGFGMDADGLDYDPFGEELKRRTEGLETERQLLEFLETLNGEWASQRKKRRIVSASDLSDLLPAGWKIVITLLRRAGRASVVCRRYVRTMLSYFVWLLVIEHA</sequence>
<dbReference type="STRING" id="3914.A0A0L9UG44"/>
<evidence type="ECO:0000313" key="2">
    <source>
        <dbReference type="EMBL" id="KOM41718.1"/>
    </source>
</evidence>
<proteinExistence type="predicted"/>
<evidence type="ECO:0000256" key="1">
    <source>
        <dbReference type="SAM" id="MobiDB-lite"/>
    </source>
</evidence>
<reference evidence="3" key="1">
    <citation type="journal article" date="2015" name="Proc. Natl. Acad. Sci. U.S.A.">
        <title>Genome sequencing of adzuki bean (Vigna angularis) provides insight into high starch and low fat accumulation and domestication.</title>
        <authorList>
            <person name="Yang K."/>
            <person name="Tian Z."/>
            <person name="Chen C."/>
            <person name="Luo L."/>
            <person name="Zhao B."/>
            <person name="Wang Z."/>
            <person name="Yu L."/>
            <person name="Li Y."/>
            <person name="Sun Y."/>
            <person name="Li W."/>
            <person name="Chen Y."/>
            <person name="Li Y."/>
            <person name="Zhang Y."/>
            <person name="Ai D."/>
            <person name="Zhao J."/>
            <person name="Shang C."/>
            <person name="Ma Y."/>
            <person name="Wu B."/>
            <person name="Wang M."/>
            <person name="Gao L."/>
            <person name="Sun D."/>
            <person name="Zhang P."/>
            <person name="Guo F."/>
            <person name="Wang W."/>
            <person name="Li Y."/>
            <person name="Wang J."/>
            <person name="Varshney R.K."/>
            <person name="Wang J."/>
            <person name="Ling H.Q."/>
            <person name="Wan P."/>
        </authorList>
    </citation>
    <scope>NUCLEOTIDE SEQUENCE</scope>
    <source>
        <strain evidence="3">cv. Jingnong 6</strain>
    </source>
</reference>
<dbReference type="InterPro" id="IPR037472">
    <property type="entry name" value="MBD8"/>
</dbReference>